<dbReference type="RefSeq" id="WP_013320470.1">
    <property type="nucleotide sequence ID" value="NC_014501.1"/>
</dbReference>
<sequence length="490" mass="56828">MLLTDALLLDYKRCQRRAFLNRYGDPSQQDPERDFFIKLRQESQNHIAKVLSELYPHAQRLPDIFPWKERAEATETLMAQGVECIHKGVLFHETQDFLTQETITLVGKPHLLVKSIGQSKFGNWMYIPISIQLGRRPKPEYKILAAYYAYLLDFIQGTLPPNAQLILRPLKTYEVELEIWMPKVLDAITECLQMLHQRQEPEVFISRQRCSLCHWYTHCYTLAQSQQHLSLVPGVTPSRYESLQTLGVDSVASLANTSVLHVGELIGLEVATQLQQQAQSILENRAIRRANSPPNKQIIIPTASIELYFDIEAEPELNVDYLLGILLVNRQENTQQFYPFLAEQPEEEKSIWLSFVTFMNHYPEAPIFHYSEYEVETIKRLANLYGTPQKQLENLLSRCTDLHKQVINSVTFPVESYSLKSLANWLGFQWRDAGISGDQCVCWYDQWLTTGDRSLLDAILRYNEDDCWATFHLKNWLVQFLLNPLSSELT</sequence>
<dbReference type="eggNOG" id="COG2251">
    <property type="taxonomic scope" value="Bacteria"/>
</dbReference>
<keyword evidence="3" id="KW-1185">Reference proteome</keyword>
<feature type="domain" description="YprB ribonuclease H-like" evidence="1">
    <location>
        <begin position="307"/>
        <end position="478"/>
    </location>
</feature>
<evidence type="ECO:0000313" key="3">
    <source>
        <dbReference type="Proteomes" id="UP000008206"/>
    </source>
</evidence>
<dbReference type="InterPro" id="IPR012337">
    <property type="entry name" value="RNaseH-like_sf"/>
</dbReference>
<reference evidence="3" key="1">
    <citation type="journal article" date="2011" name="MBio">
        <title>Novel metabolic attributes of the genus Cyanothece, comprising a group of unicellular nitrogen-fixing Cyanobacteria.</title>
        <authorList>
            <person name="Bandyopadhyay A."/>
            <person name="Elvitigala T."/>
            <person name="Welsh E."/>
            <person name="Stockel J."/>
            <person name="Liberton M."/>
            <person name="Min H."/>
            <person name="Sherman L.A."/>
            <person name="Pakrasi H.B."/>
        </authorList>
    </citation>
    <scope>NUCLEOTIDE SEQUENCE [LARGE SCALE GENOMIC DNA]</scope>
    <source>
        <strain evidence="3">PCC 7822</strain>
    </source>
</reference>
<dbReference type="AlphaFoldDB" id="E0U581"/>
<dbReference type="SUPFAM" id="SSF53098">
    <property type="entry name" value="Ribonuclease H-like"/>
    <property type="match status" value="1"/>
</dbReference>
<dbReference type="InterPro" id="IPR011604">
    <property type="entry name" value="PDDEXK-like_dom_sf"/>
</dbReference>
<proteinExistence type="predicted"/>
<dbReference type="Pfam" id="PF13482">
    <property type="entry name" value="RNase_H_2"/>
    <property type="match status" value="1"/>
</dbReference>
<organism evidence="2 3">
    <name type="scientific">Gloeothece verrucosa (strain PCC 7822)</name>
    <name type="common">Cyanothece sp. (strain PCC 7822)</name>
    <dbReference type="NCBI Taxonomy" id="497965"/>
    <lineage>
        <taxon>Bacteria</taxon>
        <taxon>Bacillati</taxon>
        <taxon>Cyanobacteriota</taxon>
        <taxon>Cyanophyceae</taxon>
        <taxon>Oscillatoriophycideae</taxon>
        <taxon>Chroococcales</taxon>
        <taxon>Aphanothecaceae</taxon>
        <taxon>Gloeothece</taxon>
        <taxon>Gloeothece verrucosa</taxon>
    </lineage>
</organism>
<protein>
    <submittedName>
        <fullName evidence="2">RecB family nuclease, putative</fullName>
    </submittedName>
</protein>
<dbReference type="OrthoDB" id="9757917at2"/>
<dbReference type="Proteomes" id="UP000008206">
    <property type="component" value="Chromosome"/>
</dbReference>
<dbReference type="InterPro" id="IPR038720">
    <property type="entry name" value="YprB_RNase_H-like_dom"/>
</dbReference>
<gene>
    <name evidence="2" type="ordered locus">Cyan7822_0314</name>
</gene>
<dbReference type="KEGG" id="cyj:Cyan7822_0314"/>
<dbReference type="Gene3D" id="3.90.320.10">
    <property type="match status" value="1"/>
</dbReference>
<accession>E0U581</accession>
<dbReference type="NCBIfam" id="TIGR03491">
    <property type="entry name" value="TM0106 family RecB-like putative nuclease"/>
    <property type="match status" value="1"/>
</dbReference>
<dbReference type="HOGENOM" id="CLU_044183_0_0_3"/>
<name>E0U581_GLOV7</name>
<evidence type="ECO:0000313" key="2">
    <source>
        <dbReference type="EMBL" id="ADN12360.1"/>
    </source>
</evidence>
<dbReference type="STRING" id="497965.Cyan7822_0314"/>
<evidence type="ECO:0000259" key="1">
    <source>
        <dbReference type="Pfam" id="PF13482"/>
    </source>
</evidence>
<dbReference type="EMBL" id="CP002198">
    <property type="protein sequence ID" value="ADN12360.1"/>
    <property type="molecule type" value="Genomic_DNA"/>
</dbReference>
<dbReference type="InterPro" id="IPR019993">
    <property type="entry name" value="RecB_nuclease_TM0106_put"/>
</dbReference>